<dbReference type="GO" id="GO:0016020">
    <property type="term" value="C:membrane"/>
    <property type="evidence" value="ECO:0007669"/>
    <property type="project" value="UniProtKB-SubCell"/>
</dbReference>
<sequence>MGREDLMSAAEDAADQFLRVTKQYLPHFARLCLISTFLEDGIRMWFQWSEQRDYIEATWSCGYFLATGFVLLNLIGQIDGRLQYSVGSQVPHEEPGSRWRTAAAAGRVSLRGEEHVCRRAVDGTELSEAVHAAGRTCASGAHVHDAAALRLRLLLHPAEHGGHGAHRPGGRGLEDETGRSDAGAVAPGHQRLLQRLLDGAFLQTHARLPEVRLLPDHVGDRRPAAGGGARPRRRLGGREEEAVVRRRSPGAHFIFSALLNPGVLFPLQQSRRSRLVSLWFCV</sequence>
<evidence type="ECO:0000313" key="8">
    <source>
        <dbReference type="RefSeq" id="XP_026099517.1"/>
    </source>
</evidence>
<reference evidence="8" key="1">
    <citation type="submission" date="2025-08" db="UniProtKB">
        <authorList>
            <consortium name="RefSeq"/>
        </authorList>
    </citation>
    <scope>IDENTIFICATION</scope>
    <source>
        <strain evidence="8">Wakin</strain>
        <tissue evidence="8">Muscle</tissue>
    </source>
</reference>
<dbReference type="KEGG" id="caua:113070450"/>
<accession>A0A6P6MSG5</accession>
<dbReference type="RefSeq" id="XP_026099517.1">
    <property type="nucleotide sequence ID" value="XM_026243732.1"/>
</dbReference>
<evidence type="ECO:0000256" key="3">
    <source>
        <dbReference type="ARBA" id="ARBA00022692"/>
    </source>
</evidence>
<protein>
    <submittedName>
        <fullName evidence="8">Surfeit locus protein 4 isoform X1</fullName>
    </submittedName>
</protein>
<organism evidence="7 8">
    <name type="scientific">Carassius auratus</name>
    <name type="common">Goldfish</name>
    <dbReference type="NCBI Taxonomy" id="7957"/>
    <lineage>
        <taxon>Eukaryota</taxon>
        <taxon>Metazoa</taxon>
        <taxon>Chordata</taxon>
        <taxon>Craniata</taxon>
        <taxon>Vertebrata</taxon>
        <taxon>Euteleostomi</taxon>
        <taxon>Actinopterygii</taxon>
        <taxon>Neopterygii</taxon>
        <taxon>Teleostei</taxon>
        <taxon>Ostariophysi</taxon>
        <taxon>Cypriniformes</taxon>
        <taxon>Cyprinidae</taxon>
        <taxon>Cyprininae</taxon>
        <taxon>Carassius</taxon>
    </lineage>
</organism>
<dbReference type="AlphaFoldDB" id="A0A6P6MSG5"/>
<evidence type="ECO:0000256" key="4">
    <source>
        <dbReference type="ARBA" id="ARBA00022989"/>
    </source>
</evidence>
<evidence type="ECO:0000256" key="6">
    <source>
        <dbReference type="SAM" id="MobiDB-lite"/>
    </source>
</evidence>
<feature type="region of interest" description="Disordered" evidence="6">
    <location>
        <begin position="159"/>
        <end position="184"/>
    </location>
</feature>
<evidence type="ECO:0000313" key="7">
    <source>
        <dbReference type="Proteomes" id="UP000515129"/>
    </source>
</evidence>
<keyword evidence="4" id="KW-1133">Transmembrane helix</keyword>
<dbReference type="Proteomes" id="UP000515129">
    <property type="component" value="Chromosome 5"/>
</dbReference>
<dbReference type="GeneID" id="113070450"/>
<keyword evidence="5" id="KW-0472">Membrane</keyword>
<name>A0A6P6MSG5_CARAU</name>
<comment type="subcellular location">
    <subcellularLocation>
        <location evidence="1">Membrane</location>
        <topology evidence="1">Multi-pass membrane protein</topology>
    </subcellularLocation>
</comment>
<dbReference type="InterPro" id="IPR002995">
    <property type="entry name" value="Surf4"/>
</dbReference>
<gene>
    <name evidence="8" type="primary">surf4</name>
</gene>
<feature type="region of interest" description="Disordered" evidence="6">
    <location>
        <begin position="219"/>
        <end position="242"/>
    </location>
</feature>
<dbReference type="Pfam" id="PF02077">
    <property type="entry name" value="SURF4"/>
    <property type="match status" value="1"/>
</dbReference>
<evidence type="ECO:0000256" key="1">
    <source>
        <dbReference type="ARBA" id="ARBA00004141"/>
    </source>
</evidence>
<evidence type="ECO:0000256" key="2">
    <source>
        <dbReference type="ARBA" id="ARBA00006945"/>
    </source>
</evidence>
<keyword evidence="7" id="KW-1185">Reference proteome</keyword>
<dbReference type="CTD" id="6836"/>
<proteinExistence type="inferred from homology"/>
<comment type="similarity">
    <text evidence="2">Belongs to the SURF4 family.</text>
</comment>
<dbReference type="OrthoDB" id="7859621at2759"/>
<evidence type="ECO:0000256" key="5">
    <source>
        <dbReference type="ARBA" id="ARBA00023136"/>
    </source>
</evidence>
<keyword evidence="3" id="KW-0812">Transmembrane</keyword>